<dbReference type="Pfam" id="PF00654">
    <property type="entry name" value="Voltage_CLC"/>
    <property type="match status" value="1"/>
</dbReference>
<name>A0ABT6YGJ9_9BACT</name>
<keyword evidence="6 10" id="KW-0472">Membrane</keyword>
<evidence type="ECO:0000256" key="1">
    <source>
        <dbReference type="ARBA" id="ARBA00004141"/>
    </source>
</evidence>
<dbReference type="InterPro" id="IPR014743">
    <property type="entry name" value="Cl-channel_core"/>
</dbReference>
<dbReference type="RefSeq" id="WP_283368066.1">
    <property type="nucleotide sequence ID" value="NZ_JASHID010000001.1"/>
</dbReference>
<comment type="subcellular location">
    <subcellularLocation>
        <location evidence="1">Membrane</location>
        <topology evidence="1">Multi-pass membrane protein</topology>
    </subcellularLocation>
</comment>
<evidence type="ECO:0000256" key="2">
    <source>
        <dbReference type="ARBA" id="ARBA00022448"/>
    </source>
</evidence>
<evidence type="ECO:0000256" key="9">
    <source>
        <dbReference type="ARBA" id="ARBA00023303"/>
    </source>
</evidence>
<evidence type="ECO:0000256" key="5">
    <source>
        <dbReference type="ARBA" id="ARBA00023065"/>
    </source>
</evidence>
<accession>A0ABT6YGJ9</accession>
<keyword evidence="9" id="KW-0407">Ion channel</keyword>
<dbReference type="Gene3D" id="1.10.3080.10">
    <property type="entry name" value="Clc chloride channel"/>
    <property type="match status" value="1"/>
</dbReference>
<proteinExistence type="predicted"/>
<dbReference type="Proteomes" id="UP001236569">
    <property type="component" value="Unassembled WGS sequence"/>
</dbReference>
<dbReference type="CDD" id="cd01034">
    <property type="entry name" value="EriC_like"/>
    <property type="match status" value="1"/>
</dbReference>
<evidence type="ECO:0000256" key="6">
    <source>
        <dbReference type="ARBA" id="ARBA00023136"/>
    </source>
</evidence>
<keyword evidence="12" id="KW-1185">Reference proteome</keyword>
<organism evidence="11 12">
    <name type="scientific">Flectobacillus longus</name>
    <dbReference type="NCBI Taxonomy" id="2984207"/>
    <lineage>
        <taxon>Bacteria</taxon>
        <taxon>Pseudomonadati</taxon>
        <taxon>Bacteroidota</taxon>
        <taxon>Cytophagia</taxon>
        <taxon>Cytophagales</taxon>
        <taxon>Flectobacillaceae</taxon>
        <taxon>Flectobacillus</taxon>
    </lineage>
</organism>
<dbReference type="PANTHER" id="PTHR43427:SF6">
    <property type="entry name" value="CHLORIDE CHANNEL PROTEIN CLC-E"/>
    <property type="match status" value="1"/>
</dbReference>
<feature type="transmembrane region" description="Helical" evidence="10">
    <location>
        <begin position="300"/>
        <end position="322"/>
    </location>
</feature>
<keyword evidence="7" id="KW-0869">Chloride channel</keyword>
<dbReference type="InterPro" id="IPR001807">
    <property type="entry name" value="ClC"/>
</dbReference>
<feature type="transmembrane region" description="Helical" evidence="10">
    <location>
        <begin position="46"/>
        <end position="68"/>
    </location>
</feature>
<comment type="caution">
    <text evidence="11">The sequence shown here is derived from an EMBL/GenBank/DDBJ whole genome shotgun (WGS) entry which is preliminary data.</text>
</comment>
<evidence type="ECO:0000256" key="7">
    <source>
        <dbReference type="ARBA" id="ARBA00023173"/>
    </source>
</evidence>
<dbReference type="PRINTS" id="PR00762">
    <property type="entry name" value="CLCHANNEL"/>
</dbReference>
<dbReference type="InterPro" id="IPR050368">
    <property type="entry name" value="ClC-type_chloride_channel"/>
</dbReference>
<feature type="transmembrane region" description="Helical" evidence="10">
    <location>
        <begin position="342"/>
        <end position="369"/>
    </location>
</feature>
<reference evidence="11 12" key="1">
    <citation type="submission" date="2023-05" db="EMBL/GenBank/DDBJ databases">
        <title>Novel species of genus Flectobacillus isolated from stream in China.</title>
        <authorList>
            <person name="Lu H."/>
        </authorList>
    </citation>
    <scope>NUCLEOTIDE SEQUENCE [LARGE SCALE GENOMIC DNA]</scope>
    <source>
        <strain evidence="11 12">DC10W</strain>
    </source>
</reference>
<keyword evidence="2" id="KW-0813">Transport</keyword>
<evidence type="ECO:0000313" key="12">
    <source>
        <dbReference type="Proteomes" id="UP001236569"/>
    </source>
</evidence>
<feature type="transmembrane region" description="Helical" evidence="10">
    <location>
        <begin position="390"/>
        <end position="417"/>
    </location>
</feature>
<dbReference type="SUPFAM" id="SSF81340">
    <property type="entry name" value="Clc chloride channel"/>
    <property type="match status" value="1"/>
</dbReference>
<evidence type="ECO:0000256" key="8">
    <source>
        <dbReference type="ARBA" id="ARBA00023214"/>
    </source>
</evidence>
<evidence type="ECO:0000256" key="4">
    <source>
        <dbReference type="ARBA" id="ARBA00022989"/>
    </source>
</evidence>
<evidence type="ECO:0000256" key="10">
    <source>
        <dbReference type="SAM" id="Phobius"/>
    </source>
</evidence>
<evidence type="ECO:0000313" key="11">
    <source>
        <dbReference type="EMBL" id="MDI9862695.1"/>
    </source>
</evidence>
<evidence type="ECO:0000256" key="3">
    <source>
        <dbReference type="ARBA" id="ARBA00022692"/>
    </source>
</evidence>
<dbReference type="PANTHER" id="PTHR43427">
    <property type="entry name" value="CHLORIDE CHANNEL PROTEIN CLC-E"/>
    <property type="match status" value="1"/>
</dbReference>
<keyword evidence="4 10" id="KW-1133">Transmembrane helix</keyword>
<keyword evidence="5" id="KW-0406">Ion transport</keyword>
<keyword evidence="8" id="KW-0868">Chloride</keyword>
<feature type="transmembrane region" description="Helical" evidence="10">
    <location>
        <begin position="261"/>
        <end position="284"/>
    </location>
</feature>
<feature type="transmembrane region" description="Helical" evidence="10">
    <location>
        <begin position="80"/>
        <end position="100"/>
    </location>
</feature>
<feature type="transmembrane region" description="Helical" evidence="10">
    <location>
        <begin position="228"/>
        <end position="249"/>
    </location>
</feature>
<sequence length="469" mass="51639">MNFSRKRNIVKLKNHPFGRIFWKYFEELYLRTLSTNQSLRKQTFQVIPYLVGALITGTVAFLYSRIFSLAEHGSILLFEYSPLSVFVITPLSFVLSWWVAQRFAPYTKGSGIPQVMAALELEKPEEKSFIRSFVGFKVILVKIFSSAIKVLGGGIVGREGPTIQIGSSIFLEIKRALPKWWINISEKNMLIAGAASGLASAFNTPLGGVIFAIEELSKFHIKYYKTPLFIAVITAGLTAQGLGGSYLYLGTPKTGFEGLKVIVGIVLVGGIGGYLGSKMCVLLLKFMQFFGKITSNPRKVLVIIVCGLWVATTIYFLGFEAMGSGKEIMERVLFTNYKSVEWYLPLVRIVGLMTSFGFGGAGGVFAPSLSTGATVGAYVSQLLHLTGGNANLLILIGMTAFLTGVTRAPFTSAIIIFEMTDRHSIIFFLLIGGFIANVIANFVSSHSFYDQLKDLYLKDVKEKIEVKIE</sequence>
<feature type="transmembrane region" description="Helical" evidence="10">
    <location>
        <begin position="423"/>
        <end position="443"/>
    </location>
</feature>
<protein>
    <submittedName>
        <fullName evidence="11">Chloride channel protein</fullName>
    </submittedName>
</protein>
<gene>
    <name evidence="11" type="ORF">QM480_00060</name>
</gene>
<keyword evidence="3 10" id="KW-0812">Transmembrane</keyword>
<dbReference type="EMBL" id="JASHID010000001">
    <property type="protein sequence ID" value="MDI9862695.1"/>
    <property type="molecule type" value="Genomic_DNA"/>
</dbReference>